<dbReference type="EMBL" id="JAIGNU010000002">
    <property type="protein sequence ID" value="MBX7501817.1"/>
    <property type="molecule type" value="Genomic_DNA"/>
</dbReference>
<gene>
    <name evidence="1" type="ORF">K3181_10230</name>
</gene>
<comment type="caution">
    <text evidence="1">The sequence shown here is derived from an EMBL/GenBank/DDBJ whole genome shotgun (WGS) entry which is preliminary data.</text>
</comment>
<dbReference type="Proteomes" id="UP000782554">
    <property type="component" value="Unassembled WGS sequence"/>
</dbReference>
<keyword evidence="2" id="KW-1185">Reference proteome</keyword>
<name>A0ABS7JVY4_9SPHN</name>
<accession>A0ABS7JVY4</accession>
<protein>
    <submittedName>
        <fullName evidence="1">Uncharacterized protein</fullName>
    </submittedName>
</protein>
<organism evidence="1 2">
    <name type="scientific">Qipengyuania mesophila</name>
    <dbReference type="NCBI Taxonomy" id="2867246"/>
    <lineage>
        <taxon>Bacteria</taxon>
        <taxon>Pseudomonadati</taxon>
        <taxon>Pseudomonadota</taxon>
        <taxon>Alphaproteobacteria</taxon>
        <taxon>Sphingomonadales</taxon>
        <taxon>Erythrobacteraceae</taxon>
        <taxon>Qipengyuania</taxon>
    </lineage>
</organism>
<evidence type="ECO:0000313" key="2">
    <source>
        <dbReference type="Proteomes" id="UP000782554"/>
    </source>
</evidence>
<sequence>MDFPKIDLGSLPELEAATGLFGSLSAGGSDDTIVAIMVYVYDHSLIDMLL</sequence>
<reference evidence="1 2" key="1">
    <citation type="submission" date="2021-08" db="EMBL/GenBank/DDBJ databases">
        <title>Comparative Genomics Analysis of the Genus Qipengyuania Reveals Extensive Genetic Diversity and Metabolic Versatility, Including the Description of Fifteen Novel Species.</title>
        <authorList>
            <person name="Liu Y."/>
        </authorList>
    </citation>
    <scope>NUCLEOTIDE SEQUENCE [LARGE SCALE GENOMIC DNA]</scope>
    <source>
        <strain evidence="1 2">YG27</strain>
    </source>
</reference>
<dbReference type="RefSeq" id="WP_221603017.1">
    <property type="nucleotide sequence ID" value="NZ_JAIGNU010000002.1"/>
</dbReference>
<proteinExistence type="predicted"/>
<evidence type="ECO:0000313" key="1">
    <source>
        <dbReference type="EMBL" id="MBX7501817.1"/>
    </source>
</evidence>